<organism evidence="6 7">
    <name type="scientific">Nakaseomyces bracarensis</name>
    <dbReference type="NCBI Taxonomy" id="273131"/>
    <lineage>
        <taxon>Eukaryota</taxon>
        <taxon>Fungi</taxon>
        <taxon>Dikarya</taxon>
        <taxon>Ascomycota</taxon>
        <taxon>Saccharomycotina</taxon>
        <taxon>Saccharomycetes</taxon>
        <taxon>Saccharomycetales</taxon>
        <taxon>Saccharomycetaceae</taxon>
        <taxon>Nakaseomyces</taxon>
    </lineage>
</organism>
<evidence type="ECO:0000313" key="7">
    <source>
        <dbReference type="Proteomes" id="UP001623330"/>
    </source>
</evidence>
<dbReference type="PANTHER" id="PTHR28013:SF3">
    <property type="entry name" value="PROTEIN DCV1-RELATED"/>
    <property type="match status" value="1"/>
</dbReference>
<evidence type="ECO:0000313" key="6">
    <source>
        <dbReference type="EMBL" id="KAL3232767.1"/>
    </source>
</evidence>
<dbReference type="InterPro" id="IPR009571">
    <property type="entry name" value="SUR7/Rim9-like_fungi"/>
</dbReference>
<accession>A0ABR4NVM1</accession>
<evidence type="ECO:0000256" key="2">
    <source>
        <dbReference type="ARBA" id="ARBA00022692"/>
    </source>
</evidence>
<evidence type="ECO:0000256" key="4">
    <source>
        <dbReference type="ARBA" id="ARBA00023136"/>
    </source>
</evidence>
<keyword evidence="4 5" id="KW-0472">Membrane</keyword>
<gene>
    <name evidence="6" type="ORF">RNJ44_04683</name>
</gene>
<comment type="subcellular location">
    <subcellularLocation>
        <location evidence="1">Membrane</location>
        <topology evidence="1">Multi-pass membrane protein</topology>
    </subcellularLocation>
</comment>
<name>A0ABR4NVM1_9SACH</name>
<feature type="transmembrane region" description="Helical" evidence="5">
    <location>
        <begin position="126"/>
        <end position="150"/>
    </location>
</feature>
<keyword evidence="3 5" id="KW-1133">Transmembrane helix</keyword>
<dbReference type="Pfam" id="PF06687">
    <property type="entry name" value="SUR7"/>
    <property type="match status" value="1"/>
</dbReference>
<feature type="transmembrane region" description="Helical" evidence="5">
    <location>
        <begin position="92"/>
        <end position="114"/>
    </location>
</feature>
<dbReference type="Proteomes" id="UP001623330">
    <property type="component" value="Unassembled WGS sequence"/>
</dbReference>
<reference evidence="6 7" key="1">
    <citation type="submission" date="2024-05" db="EMBL/GenBank/DDBJ databases">
        <title>Long read based assembly of the Candida bracarensis genome reveals expanded adhesin content.</title>
        <authorList>
            <person name="Marcet-Houben M."/>
            <person name="Ksiezopolska E."/>
            <person name="Gabaldon T."/>
        </authorList>
    </citation>
    <scope>NUCLEOTIDE SEQUENCE [LARGE SCALE GENOMIC DNA]</scope>
    <source>
        <strain evidence="6 7">CBM6</strain>
    </source>
</reference>
<evidence type="ECO:0000256" key="5">
    <source>
        <dbReference type="SAM" id="Phobius"/>
    </source>
</evidence>
<dbReference type="PANTHER" id="PTHR28013">
    <property type="entry name" value="PROTEIN DCV1-RELATED"/>
    <property type="match status" value="1"/>
</dbReference>
<keyword evidence="7" id="KW-1185">Reference proteome</keyword>
<dbReference type="InterPro" id="IPR051380">
    <property type="entry name" value="pH-response_reg_palI/RIM9"/>
</dbReference>
<keyword evidence="2 5" id="KW-0812">Transmembrane</keyword>
<sequence>MKLLTYKIVTVVLFTVCFVFQILPLLTVPVSKGLILSEFQGFRFGVFGWCYVDNDQNMHICHHDWKADTEATAEYSLKILFPSLYTIALSRLLIVNPIAFAFTCVAWIISWCIVFTKYGNEPRFVLISAVWTMLTFVLSLLSFLVDLLLFVNKLAWPGWLILAATVILAYQCYILWALRRKVSARRYVYCRYAQQLHRMDRESPESTLRSQSSSYNKHSNSEVYSLERVPCSRENLAEPETSYYTQSFVT</sequence>
<feature type="transmembrane region" description="Helical" evidence="5">
    <location>
        <begin position="7"/>
        <end position="26"/>
    </location>
</feature>
<evidence type="ECO:0000256" key="3">
    <source>
        <dbReference type="ARBA" id="ARBA00022989"/>
    </source>
</evidence>
<evidence type="ECO:0000256" key="1">
    <source>
        <dbReference type="ARBA" id="ARBA00004141"/>
    </source>
</evidence>
<dbReference type="EMBL" id="JBEVYD010000005">
    <property type="protein sequence ID" value="KAL3232767.1"/>
    <property type="molecule type" value="Genomic_DNA"/>
</dbReference>
<comment type="caution">
    <text evidence="6">The sequence shown here is derived from an EMBL/GenBank/DDBJ whole genome shotgun (WGS) entry which is preliminary data.</text>
</comment>
<protein>
    <submittedName>
        <fullName evidence="6">PH-response regulator protein palI/RIM9</fullName>
    </submittedName>
</protein>
<proteinExistence type="predicted"/>
<feature type="transmembrane region" description="Helical" evidence="5">
    <location>
        <begin position="156"/>
        <end position="178"/>
    </location>
</feature>